<evidence type="ECO:0000313" key="3">
    <source>
        <dbReference type="Proteomes" id="UP000265816"/>
    </source>
</evidence>
<dbReference type="AlphaFoldDB" id="A0A398B8I7"/>
<protein>
    <submittedName>
        <fullName evidence="2">Dienelactone hydrolase family protein</fullName>
    </submittedName>
</protein>
<dbReference type="Pfam" id="PF01738">
    <property type="entry name" value="DLH"/>
    <property type="match status" value="1"/>
</dbReference>
<comment type="caution">
    <text evidence="2">The sequence shown here is derived from an EMBL/GenBank/DDBJ whole genome shotgun (WGS) entry which is preliminary data.</text>
</comment>
<proteinExistence type="predicted"/>
<dbReference type="EMBL" id="QWVT01000015">
    <property type="protein sequence ID" value="RID85811.1"/>
    <property type="molecule type" value="Genomic_DNA"/>
</dbReference>
<dbReference type="Proteomes" id="UP000265816">
    <property type="component" value="Unassembled WGS sequence"/>
</dbReference>
<name>A0A398B8I7_9BACI</name>
<dbReference type="GO" id="GO:0016787">
    <property type="term" value="F:hydrolase activity"/>
    <property type="evidence" value="ECO:0007669"/>
    <property type="project" value="UniProtKB-KW"/>
</dbReference>
<dbReference type="PANTHER" id="PTHR46623">
    <property type="entry name" value="CARBOXYMETHYLENEBUTENOLIDASE-RELATED"/>
    <property type="match status" value="1"/>
</dbReference>
<evidence type="ECO:0000259" key="1">
    <source>
        <dbReference type="Pfam" id="PF01738"/>
    </source>
</evidence>
<organism evidence="2 3">
    <name type="scientific">Mesobacillus zeae</name>
    <dbReference type="NCBI Taxonomy" id="1917180"/>
    <lineage>
        <taxon>Bacteria</taxon>
        <taxon>Bacillati</taxon>
        <taxon>Bacillota</taxon>
        <taxon>Bacilli</taxon>
        <taxon>Bacillales</taxon>
        <taxon>Bacillaceae</taxon>
        <taxon>Mesobacillus</taxon>
    </lineage>
</organism>
<dbReference type="OrthoDB" id="115291at2"/>
<dbReference type="RefSeq" id="WP_119112664.1">
    <property type="nucleotide sequence ID" value="NZ_CBCSEO010000002.1"/>
</dbReference>
<dbReference type="InterPro" id="IPR002925">
    <property type="entry name" value="Dienelactn_hydro"/>
</dbReference>
<evidence type="ECO:0000313" key="2">
    <source>
        <dbReference type="EMBL" id="RID85811.1"/>
    </source>
</evidence>
<accession>A0A398B8I7</accession>
<gene>
    <name evidence="2" type="ORF">D1970_09780</name>
</gene>
<reference evidence="2 3" key="1">
    <citation type="submission" date="2018-08" db="EMBL/GenBank/DDBJ databases">
        <title>Bacillus jemisoniae sp. nov., Bacillus chryseoplanitiae sp. nov., Bacillus resnikiae sp. nov., and Bacillus frankliniae sp. nov., isolated from Viking spacecraft and associated surfaces.</title>
        <authorList>
            <person name="Seuylemezian A."/>
            <person name="Vaishampayan P."/>
        </authorList>
    </citation>
    <scope>NUCLEOTIDE SEQUENCE [LARGE SCALE GENOMIC DNA]</scope>
    <source>
        <strain evidence="2 3">JJ-247</strain>
    </source>
</reference>
<dbReference type="Gene3D" id="3.40.50.1820">
    <property type="entry name" value="alpha/beta hydrolase"/>
    <property type="match status" value="1"/>
</dbReference>
<dbReference type="InterPro" id="IPR029058">
    <property type="entry name" value="AB_hydrolase_fold"/>
</dbReference>
<keyword evidence="2" id="KW-0378">Hydrolase</keyword>
<dbReference type="InterPro" id="IPR051049">
    <property type="entry name" value="Dienelactone_hydrolase-like"/>
</dbReference>
<dbReference type="SUPFAM" id="SSF53474">
    <property type="entry name" value="alpha/beta-Hydrolases"/>
    <property type="match status" value="1"/>
</dbReference>
<keyword evidence="3" id="KW-1185">Reference proteome</keyword>
<dbReference type="PANTHER" id="PTHR46623:SF6">
    <property type="entry name" value="ALPHA_BETA-HYDROLASES SUPERFAMILY PROTEIN"/>
    <property type="match status" value="1"/>
</dbReference>
<feature type="domain" description="Dienelactone hydrolase" evidence="1">
    <location>
        <begin position="4"/>
        <end position="179"/>
    </location>
</feature>
<sequence length="196" mass="22724">MDKQKRLIILIHEIYGINPHMEFITQSFHHLGFDVLCPNLYPVDKRFSYDQEQEAYDYFINNIGFSNAAHIIQVLIKENKENYQQVFLTGFSIGATVAWLCSDKVPVDGIVCFYGSRIRDYIQIVPRCPALLLFPSEEKSFDIQALLKKLNRKEKVYIQLFDANHGFANPYSSEFCKKSFDESFRLISSMLLKSGS</sequence>